<reference evidence="2 3" key="1">
    <citation type="submission" date="2021-02" db="EMBL/GenBank/DDBJ databases">
        <title>Streptomyces spirodelae sp. nov., isolated from duckweed.</title>
        <authorList>
            <person name="Saimee Y."/>
            <person name="Duangmal K."/>
        </authorList>
    </citation>
    <scope>NUCLEOTIDE SEQUENCE [LARGE SCALE GENOMIC DNA]</scope>
    <source>
        <strain evidence="2 3">DW4-2</strain>
    </source>
</reference>
<dbReference type="InterPro" id="IPR036390">
    <property type="entry name" value="WH_DNA-bd_sf"/>
</dbReference>
<organism evidence="2 3">
    <name type="scientific">Streptomyces spirodelae</name>
    <dbReference type="NCBI Taxonomy" id="2812904"/>
    <lineage>
        <taxon>Bacteria</taxon>
        <taxon>Bacillati</taxon>
        <taxon>Actinomycetota</taxon>
        <taxon>Actinomycetes</taxon>
        <taxon>Kitasatosporales</taxon>
        <taxon>Streptomycetaceae</taxon>
        <taxon>Streptomyces</taxon>
    </lineage>
</organism>
<dbReference type="Proteomes" id="UP001518976">
    <property type="component" value="Unassembled WGS sequence"/>
</dbReference>
<proteinExistence type="predicted"/>
<keyword evidence="3" id="KW-1185">Reference proteome</keyword>
<protein>
    <recommendedName>
        <fullName evidence="4">HTH iclR-type domain-containing protein</fullName>
    </recommendedName>
</protein>
<dbReference type="Gene3D" id="1.10.10.10">
    <property type="entry name" value="Winged helix-like DNA-binding domain superfamily/Winged helix DNA-binding domain"/>
    <property type="match status" value="1"/>
</dbReference>
<dbReference type="SUPFAM" id="SSF46785">
    <property type="entry name" value="Winged helix' DNA-binding domain"/>
    <property type="match status" value="1"/>
</dbReference>
<name>A0ABS3WSV5_9ACTN</name>
<evidence type="ECO:0000313" key="2">
    <source>
        <dbReference type="EMBL" id="MBO8186199.1"/>
    </source>
</evidence>
<evidence type="ECO:0008006" key="4">
    <source>
        <dbReference type="Google" id="ProtNLM"/>
    </source>
</evidence>
<feature type="region of interest" description="Disordered" evidence="1">
    <location>
        <begin position="143"/>
        <end position="172"/>
    </location>
</feature>
<feature type="compositionally biased region" description="Low complexity" evidence="1">
    <location>
        <begin position="16"/>
        <end position="35"/>
    </location>
</feature>
<dbReference type="EMBL" id="JAFFZN010000009">
    <property type="protein sequence ID" value="MBO8186199.1"/>
    <property type="molecule type" value="Genomic_DNA"/>
</dbReference>
<comment type="caution">
    <text evidence="2">The sequence shown here is derived from an EMBL/GenBank/DDBJ whole genome shotgun (WGS) entry which is preliminary data.</text>
</comment>
<feature type="region of interest" description="Disordered" evidence="1">
    <location>
        <begin position="1"/>
        <end position="81"/>
    </location>
</feature>
<feature type="compositionally biased region" description="Basic residues" evidence="1">
    <location>
        <begin position="1"/>
        <end position="15"/>
    </location>
</feature>
<evidence type="ECO:0000313" key="3">
    <source>
        <dbReference type="Proteomes" id="UP001518976"/>
    </source>
</evidence>
<sequence>MSKRQKGRKHRRVNRTPRPVASATRARAARATGTPGDLPDAPAPRPAPAPETSHGTAPTQTPAPQANAPQAAAEAAGTRTPQAVGELFRTPVRDGGLGQSAGRTWERVREAGARGTTVEELAAAVGYQERTVLKHLQGLAEHGLAEQDGTDRWRPAPGALAATDESPVLEHA</sequence>
<dbReference type="InterPro" id="IPR036388">
    <property type="entry name" value="WH-like_DNA-bd_sf"/>
</dbReference>
<feature type="compositionally biased region" description="Low complexity" evidence="1">
    <location>
        <begin position="56"/>
        <end position="81"/>
    </location>
</feature>
<accession>A0ABS3WSV5</accession>
<dbReference type="RefSeq" id="WP_209265002.1">
    <property type="nucleotide sequence ID" value="NZ_JAFFZN010000009.1"/>
</dbReference>
<gene>
    <name evidence="2" type="ORF">JW592_12080</name>
</gene>
<feature type="compositionally biased region" description="Basic and acidic residues" evidence="1">
    <location>
        <begin position="143"/>
        <end position="154"/>
    </location>
</feature>
<evidence type="ECO:0000256" key="1">
    <source>
        <dbReference type="SAM" id="MobiDB-lite"/>
    </source>
</evidence>